<dbReference type="InterPro" id="IPR015421">
    <property type="entry name" value="PyrdxlP-dep_Trfase_major"/>
</dbReference>
<sequence length="397" mass="43506">MPEAFSISTARSRFPALQHDQVFLDNAGGSQALGSVIDSITQYLSKTNVQLGASYHTGTISNTKYAQGYEAAAKYVNASRGEIVLGSSTTQLFMNLSYALNIPSGSTIILSKLEHETNVKPWLHLASRLNLTVKWWESNASDGLKLTPQNLKPLLSDDVKFVACTHVSNILGSIHDIKAIAELVHSVGALFCVDGVSYAPHRQVDVKEFGVDFYAFSWYKVYGPHISLLYASTSAQEHIKPLNHYFNPSKTLEDKLALAGSGYEAVQAIPEIVSYLSPPGEVFSAIAAHEAKLSAILLEFLNSRDDITVWGSKDSDQGVRVPTISFSVKGKGSKEVVEAAEKISNFGFRYGHFYSKRLCDEVLGVTDPQYVVRASAVHYNTEQEIRGLVEVLKKVLP</sequence>
<gene>
    <name evidence="2" type="ORF">K491DRAFT_589353</name>
</gene>
<protein>
    <submittedName>
        <fullName evidence="2">PLP-dependent transferase</fullName>
    </submittedName>
</protein>
<reference evidence="2" key="1">
    <citation type="journal article" date="2020" name="Stud. Mycol.">
        <title>101 Dothideomycetes genomes: a test case for predicting lifestyles and emergence of pathogens.</title>
        <authorList>
            <person name="Haridas S."/>
            <person name="Albert R."/>
            <person name="Binder M."/>
            <person name="Bloem J."/>
            <person name="Labutti K."/>
            <person name="Salamov A."/>
            <person name="Andreopoulos B."/>
            <person name="Baker S."/>
            <person name="Barry K."/>
            <person name="Bills G."/>
            <person name="Bluhm B."/>
            <person name="Cannon C."/>
            <person name="Castanera R."/>
            <person name="Culley D."/>
            <person name="Daum C."/>
            <person name="Ezra D."/>
            <person name="Gonzalez J."/>
            <person name="Henrissat B."/>
            <person name="Kuo A."/>
            <person name="Liang C."/>
            <person name="Lipzen A."/>
            <person name="Lutzoni F."/>
            <person name="Magnuson J."/>
            <person name="Mondo S."/>
            <person name="Nolan M."/>
            <person name="Ohm R."/>
            <person name="Pangilinan J."/>
            <person name="Park H.-J."/>
            <person name="Ramirez L."/>
            <person name="Alfaro M."/>
            <person name="Sun H."/>
            <person name="Tritt A."/>
            <person name="Yoshinaga Y."/>
            <person name="Zwiers L.-H."/>
            <person name="Turgeon B."/>
            <person name="Goodwin S."/>
            <person name="Spatafora J."/>
            <person name="Crous P."/>
            <person name="Grigoriev I."/>
        </authorList>
    </citation>
    <scope>NUCLEOTIDE SEQUENCE</scope>
    <source>
        <strain evidence="2">CBS 122681</strain>
    </source>
</reference>
<feature type="domain" description="Aminotransferase class V" evidence="1">
    <location>
        <begin position="22"/>
        <end position="386"/>
    </location>
</feature>
<dbReference type="PANTHER" id="PTHR43586:SF21">
    <property type="entry name" value="PYRIDOXAL PHOSPHATE (PLP)-DEPENDENT ASPARTATE AMINOTRANSFERASE SUPERFAMILY"/>
    <property type="match status" value="1"/>
</dbReference>
<evidence type="ECO:0000259" key="1">
    <source>
        <dbReference type="Pfam" id="PF00266"/>
    </source>
</evidence>
<evidence type="ECO:0000313" key="2">
    <source>
        <dbReference type="EMBL" id="KAF2660391.1"/>
    </source>
</evidence>
<name>A0A6A6TM36_9PLEO</name>
<dbReference type="EMBL" id="MU004300">
    <property type="protein sequence ID" value="KAF2660391.1"/>
    <property type="molecule type" value="Genomic_DNA"/>
</dbReference>
<dbReference type="PANTHER" id="PTHR43586">
    <property type="entry name" value="CYSTEINE DESULFURASE"/>
    <property type="match status" value="1"/>
</dbReference>
<keyword evidence="3" id="KW-1185">Reference proteome</keyword>
<dbReference type="InterPro" id="IPR000192">
    <property type="entry name" value="Aminotrans_V_dom"/>
</dbReference>
<dbReference type="AlphaFoldDB" id="A0A6A6TM36"/>
<organism evidence="2 3">
    <name type="scientific">Lophiostoma macrostomum CBS 122681</name>
    <dbReference type="NCBI Taxonomy" id="1314788"/>
    <lineage>
        <taxon>Eukaryota</taxon>
        <taxon>Fungi</taxon>
        <taxon>Dikarya</taxon>
        <taxon>Ascomycota</taxon>
        <taxon>Pezizomycotina</taxon>
        <taxon>Dothideomycetes</taxon>
        <taxon>Pleosporomycetidae</taxon>
        <taxon>Pleosporales</taxon>
        <taxon>Lophiostomataceae</taxon>
        <taxon>Lophiostoma</taxon>
    </lineage>
</organism>
<accession>A0A6A6TM36</accession>
<dbReference type="Gene3D" id="3.90.1150.10">
    <property type="entry name" value="Aspartate Aminotransferase, domain 1"/>
    <property type="match status" value="1"/>
</dbReference>
<dbReference type="GO" id="GO:0016740">
    <property type="term" value="F:transferase activity"/>
    <property type="evidence" value="ECO:0007669"/>
    <property type="project" value="UniProtKB-KW"/>
</dbReference>
<dbReference type="InterPro" id="IPR015422">
    <property type="entry name" value="PyrdxlP-dep_Trfase_small"/>
</dbReference>
<proteinExistence type="predicted"/>
<evidence type="ECO:0000313" key="3">
    <source>
        <dbReference type="Proteomes" id="UP000799324"/>
    </source>
</evidence>
<dbReference type="Gene3D" id="3.40.640.10">
    <property type="entry name" value="Type I PLP-dependent aspartate aminotransferase-like (Major domain)"/>
    <property type="match status" value="1"/>
</dbReference>
<dbReference type="Proteomes" id="UP000799324">
    <property type="component" value="Unassembled WGS sequence"/>
</dbReference>
<keyword evidence="2" id="KW-0808">Transferase</keyword>
<dbReference type="SUPFAM" id="SSF53383">
    <property type="entry name" value="PLP-dependent transferases"/>
    <property type="match status" value="1"/>
</dbReference>
<dbReference type="Pfam" id="PF00266">
    <property type="entry name" value="Aminotran_5"/>
    <property type="match status" value="1"/>
</dbReference>
<dbReference type="InterPro" id="IPR015424">
    <property type="entry name" value="PyrdxlP-dep_Trfase"/>
</dbReference>
<dbReference type="OrthoDB" id="420046at2759"/>